<sequence>MVSTRSKAAPPSSPQTGDKRSPTTAKEEGGSSAKKAKKQQDLTEKKEYEIAVQGEPTTETKKEENEQGEKGVKDNIKAETEAEAETDEAKTEKDDVKEAEARGDGDEDKVEDREDEVKREEKQESNVDADDEEPRHGTLESGHIYFLYRPKIEKDDAQSIDDISKFHVLLIPKSGPRGQSHYHRIIEVGKKKLPDPGAKHQVIWGLVGGIGSETSALKESFGAYTYETKTRGTRHQGAARPAARGHYILHSPRDELADSPDHNRQRDYKCILAYEITTPSHEDFGKVQEELGIEEKGALVIQVKDPDVQSNNNPRAAGIPRDKRAQYSKKLMDMFRGRRFIPANPPAFLDYQGAEILIITSPHELHDSLGKNGEDVEADMDKDAKSEKVDVDGALKELGLNKKDFDEEAMEGHWA</sequence>
<dbReference type="PANTHER" id="PTHR34776">
    <property type="entry name" value="F17F16.3 PROTEIN"/>
    <property type="match status" value="1"/>
</dbReference>
<dbReference type="GeneID" id="87954697"/>
<feature type="compositionally biased region" description="Basic and acidic residues" evidence="1">
    <location>
        <begin position="38"/>
        <end position="49"/>
    </location>
</feature>
<keyword evidence="3" id="KW-1185">Reference proteome</keyword>
<evidence type="ECO:0000313" key="2">
    <source>
        <dbReference type="EMBL" id="WRT65621.1"/>
    </source>
</evidence>
<dbReference type="PANTHER" id="PTHR34776:SF1">
    <property type="entry name" value="F17F16.3 PROTEIN"/>
    <property type="match status" value="1"/>
</dbReference>
<protein>
    <submittedName>
        <fullName evidence="2">Uncharacterized protein</fullName>
    </submittedName>
</protein>
<feature type="region of interest" description="Disordered" evidence="1">
    <location>
        <begin position="368"/>
        <end position="388"/>
    </location>
</feature>
<organism evidence="2 3">
    <name type="scientific">Kwoniella shivajii</name>
    <dbReference type="NCBI Taxonomy" id="564305"/>
    <lineage>
        <taxon>Eukaryota</taxon>
        <taxon>Fungi</taxon>
        <taxon>Dikarya</taxon>
        <taxon>Basidiomycota</taxon>
        <taxon>Agaricomycotina</taxon>
        <taxon>Tremellomycetes</taxon>
        <taxon>Tremellales</taxon>
        <taxon>Cryptococcaceae</taxon>
        <taxon>Kwoniella</taxon>
    </lineage>
</organism>
<reference evidence="2 3" key="1">
    <citation type="submission" date="2024-01" db="EMBL/GenBank/DDBJ databases">
        <title>Comparative genomics of Cryptococcus and Kwoniella reveals pathogenesis evolution and contrasting modes of karyotype evolution via chromosome fusion or intercentromeric recombination.</title>
        <authorList>
            <person name="Coelho M.A."/>
            <person name="David-Palma M."/>
            <person name="Shea T."/>
            <person name="Bowers K."/>
            <person name="McGinley-Smith S."/>
            <person name="Mohammad A.W."/>
            <person name="Gnirke A."/>
            <person name="Yurkov A.M."/>
            <person name="Nowrousian M."/>
            <person name="Sun S."/>
            <person name="Cuomo C.A."/>
            <person name="Heitman J."/>
        </authorList>
    </citation>
    <scope>NUCLEOTIDE SEQUENCE [LARGE SCALE GENOMIC DNA]</scope>
    <source>
        <strain evidence="2">CBS 11374</strain>
    </source>
</reference>
<proteinExistence type="predicted"/>
<feature type="compositionally biased region" description="Basic and acidic residues" evidence="1">
    <location>
        <begin position="87"/>
        <end position="125"/>
    </location>
</feature>
<feature type="region of interest" description="Disordered" evidence="1">
    <location>
        <begin position="1"/>
        <end position="138"/>
    </location>
</feature>
<dbReference type="Proteomes" id="UP001329825">
    <property type="component" value="Chromosome 3"/>
</dbReference>
<accession>A0ABZ1CV29</accession>
<evidence type="ECO:0000256" key="1">
    <source>
        <dbReference type="SAM" id="MobiDB-lite"/>
    </source>
</evidence>
<feature type="compositionally biased region" description="Basic and acidic residues" evidence="1">
    <location>
        <begin position="58"/>
        <end position="80"/>
    </location>
</feature>
<dbReference type="RefSeq" id="XP_062790361.1">
    <property type="nucleotide sequence ID" value="XM_062934310.1"/>
</dbReference>
<feature type="compositionally biased region" description="Basic and acidic residues" evidence="1">
    <location>
        <begin position="17"/>
        <end position="29"/>
    </location>
</feature>
<dbReference type="EMBL" id="CP141883">
    <property type="protein sequence ID" value="WRT65621.1"/>
    <property type="molecule type" value="Genomic_DNA"/>
</dbReference>
<gene>
    <name evidence="2" type="ORF">IL334_002566</name>
</gene>
<name>A0ABZ1CV29_9TREE</name>
<evidence type="ECO:0000313" key="3">
    <source>
        <dbReference type="Proteomes" id="UP001329825"/>
    </source>
</evidence>